<dbReference type="Gene3D" id="3.30.70.100">
    <property type="match status" value="1"/>
</dbReference>
<accession>A0ABW0J6J0</accession>
<dbReference type="PROSITE" id="PS50846">
    <property type="entry name" value="HMA_2"/>
    <property type="match status" value="1"/>
</dbReference>
<name>A0ABW0J6J0_9BURK</name>
<dbReference type="InterPro" id="IPR036163">
    <property type="entry name" value="HMA_dom_sf"/>
</dbReference>
<dbReference type="Proteomes" id="UP001596103">
    <property type="component" value="Unassembled WGS sequence"/>
</dbReference>
<dbReference type="RefSeq" id="WP_377710513.1">
    <property type="nucleotide sequence ID" value="NZ_JBHSMP010000009.1"/>
</dbReference>
<comment type="caution">
    <text evidence="3">The sequence shown here is derived from an EMBL/GenBank/DDBJ whole genome shotgun (WGS) entry which is preliminary data.</text>
</comment>
<proteinExistence type="predicted"/>
<dbReference type="CDD" id="cd00371">
    <property type="entry name" value="HMA"/>
    <property type="match status" value="1"/>
</dbReference>
<evidence type="ECO:0000313" key="4">
    <source>
        <dbReference type="Proteomes" id="UP001596103"/>
    </source>
</evidence>
<sequence>MIQFNVEGMTCQHCVGAVTRAIQEHDAAAKVEIDLATGRVSVESSQSADVLKAAIDEAGYTVKAVKGTVGGASDA</sequence>
<reference evidence="4" key="1">
    <citation type="journal article" date="2019" name="Int. J. Syst. Evol. Microbiol.">
        <title>The Global Catalogue of Microorganisms (GCM) 10K type strain sequencing project: providing services to taxonomists for standard genome sequencing and annotation.</title>
        <authorList>
            <consortium name="The Broad Institute Genomics Platform"/>
            <consortium name="The Broad Institute Genome Sequencing Center for Infectious Disease"/>
            <person name="Wu L."/>
            <person name="Ma J."/>
        </authorList>
    </citation>
    <scope>NUCLEOTIDE SEQUENCE [LARGE SCALE GENOMIC DNA]</scope>
    <source>
        <strain evidence="4">CCUG 56042</strain>
    </source>
</reference>
<dbReference type="Pfam" id="PF00403">
    <property type="entry name" value="HMA"/>
    <property type="match status" value="1"/>
</dbReference>
<feature type="domain" description="HMA" evidence="2">
    <location>
        <begin position="1"/>
        <end position="63"/>
    </location>
</feature>
<evidence type="ECO:0000259" key="2">
    <source>
        <dbReference type="PROSITE" id="PS50846"/>
    </source>
</evidence>
<dbReference type="PRINTS" id="PR00944">
    <property type="entry name" value="CUEXPORT"/>
</dbReference>
<dbReference type="PROSITE" id="PS01047">
    <property type="entry name" value="HMA_1"/>
    <property type="match status" value="1"/>
</dbReference>
<keyword evidence="4" id="KW-1185">Reference proteome</keyword>
<dbReference type="EMBL" id="JBHSMP010000009">
    <property type="protein sequence ID" value="MFC5428647.1"/>
    <property type="molecule type" value="Genomic_DNA"/>
</dbReference>
<dbReference type="InterPro" id="IPR000428">
    <property type="entry name" value="Cu-bd"/>
</dbReference>
<evidence type="ECO:0000256" key="1">
    <source>
        <dbReference type="ARBA" id="ARBA00022723"/>
    </source>
</evidence>
<protein>
    <submittedName>
        <fullName evidence="3">Heavy-metal-associated domain-containing protein</fullName>
    </submittedName>
</protein>
<organism evidence="3 4">
    <name type="scientific">Paraburkholderia denitrificans</name>
    <dbReference type="NCBI Taxonomy" id="694025"/>
    <lineage>
        <taxon>Bacteria</taxon>
        <taxon>Pseudomonadati</taxon>
        <taxon>Pseudomonadota</taxon>
        <taxon>Betaproteobacteria</taxon>
        <taxon>Burkholderiales</taxon>
        <taxon>Burkholderiaceae</taxon>
        <taxon>Paraburkholderia</taxon>
    </lineage>
</organism>
<dbReference type="InterPro" id="IPR017969">
    <property type="entry name" value="Heavy-metal-associated_CS"/>
</dbReference>
<dbReference type="InterPro" id="IPR006121">
    <property type="entry name" value="HMA_dom"/>
</dbReference>
<gene>
    <name evidence="3" type="ORF">ACFPTO_07515</name>
</gene>
<dbReference type="SUPFAM" id="SSF55008">
    <property type="entry name" value="HMA, heavy metal-associated domain"/>
    <property type="match status" value="1"/>
</dbReference>
<evidence type="ECO:0000313" key="3">
    <source>
        <dbReference type="EMBL" id="MFC5428647.1"/>
    </source>
</evidence>
<keyword evidence="1" id="KW-0479">Metal-binding</keyword>